<proteinExistence type="predicted"/>
<dbReference type="RefSeq" id="YP_009162400.1">
    <property type="nucleotide sequence ID" value="NC_027707.1"/>
</dbReference>
<sequence>MELLRHFTLPSEIKCPVSDLYYSSDTVVTITGTSPEKYINIGHSKSYLHAGEVSGLTTGEVKVTTAHGKKSILIISDGKKYIIWYKINHDKNQVEIKSETDTDEIYFDIHKNMTRLYWTLIPCASKVWTSIFAHRLCKKSWYIKTWVVDCILEPDKHIPGLTIPDRQARMIHMWYENKTPLCWVADWRFTNVSSCNKRISVYNKTGAPEEWELFSRTLKKYEGTIFMAMTNWNTWSRQIKQKSKIMIPMHHRNQGDYEETLAFSFKNSWKSSILGIGLYWTDVVYI</sequence>
<keyword evidence="2" id="KW-1185">Reference proteome</keyword>
<organism evidence="1 2">
    <name type="scientific">Salmon gill poxvirus</name>
    <dbReference type="NCBI Taxonomy" id="1680908"/>
    <lineage>
        <taxon>Viruses</taxon>
        <taxon>Varidnaviria</taxon>
        <taxon>Bamfordvirae</taxon>
        <taxon>Nucleocytoviricota</taxon>
        <taxon>Pokkesviricetes</taxon>
        <taxon>Chitovirales</taxon>
        <taxon>Poxviridae</taxon>
        <taxon>Chordopoxvirinae</taxon>
        <taxon>Salmonpoxvirus</taxon>
        <taxon>Salmonpoxvirus gillpox</taxon>
        <taxon>Salmon gillpox virus</taxon>
    </lineage>
</organism>
<protein>
    <submittedName>
        <fullName evidence="1">Uncharacterized protein</fullName>
    </submittedName>
</protein>
<dbReference type="Proteomes" id="UP000105007">
    <property type="component" value="Segment"/>
</dbReference>
<dbReference type="KEGG" id="vg:25392195"/>
<gene>
    <name evidence="1" type="ORF">SGPV028</name>
</gene>
<evidence type="ECO:0000313" key="2">
    <source>
        <dbReference type="Proteomes" id="UP000105007"/>
    </source>
</evidence>
<reference evidence="1 2" key="1">
    <citation type="journal article" date="2015" name="J. Virol.">
        <title>Salmon gill poxvirus, the deepest representative of the Chordopoxvirinae.</title>
        <authorList>
            <person name="Gjessing M.C."/>
            <person name="Yutin N."/>
            <person name="Tengs T."/>
            <person name="Senkevich T."/>
            <person name="Koonin E.V."/>
            <person name="Ronning H.P."/>
            <person name="Alarson M."/>
            <person name="Ylving S."/>
            <person name="Lie K.-I."/>
            <person name="Saure B."/>
            <person name="Tran L."/>
            <person name="Moss B."/>
            <person name="Dale O.B."/>
        </authorList>
    </citation>
    <scope>NUCLEOTIDE SEQUENCE [LARGE SCALE GENOMIC DNA]</scope>
    <source>
        <strain evidence="1">2012-04-F277-L3G</strain>
    </source>
</reference>
<dbReference type="EMBL" id="KT159937">
    <property type="protein sequence ID" value="AKR04152.1"/>
    <property type="molecule type" value="Genomic_DNA"/>
</dbReference>
<name>A0A0H4Y170_9POXV</name>
<accession>A0A0H4Y170</accession>
<evidence type="ECO:0000313" key="1">
    <source>
        <dbReference type="EMBL" id="AKR04152.1"/>
    </source>
</evidence>
<dbReference type="GeneID" id="25392195"/>